<keyword evidence="2 4" id="KW-0866">Nonsense-mediated mRNA decay</keyword>
<dbReference type="Proteomes" id="UP000515135">
    <property type="component" value="Unplaced"/>
</dbReference>
<name>A0A6P5ALD5_BRABE</name>
<dbReference type="GO" id="GO:0000184">
    <property type="term" value="P:nuclear-transcribed mRNA catabolic process, nonsense-mediated decay"/>
    <property type="evidence" value="ECO:0007669"/>
    <property type="project" value="UniProtKB-UniRule"/>
</dbReference>
<dbReference type="OrthoDB" id="63589at2759"/>
<organism evidence="6 7">
    <name type="scientific">Branchiostoma belcheri</name>
    <name type="common">Amphioxus</name>
    <dbReference type="NCBI Taxonomy" id="7741"/>
    <lineage>
        <taxon>Eukaryota</taxon>
        <taxon>Metazoa</taxon>
        <taxon>Chordata</taxon>
        <taxon>Cephalochordata</taxon>
        <taxon>Leptocardii</taxon>
        <taxon>Amphioxiformes</taxon>
        <taxon>Branchiostomatidae</taxon>
        <taxon>Branchiostoma</taxon>
    </lineage>
</organism>
<sequence>MTEMKWSEVWRLPFVGDLEELPFKDDKVCVVGMFGKSQVGYGTKSTTINTVLDREVFPLHWPDGAGLQSQEDTYIEAFYDKSKNVIYLHLVSVFDTSMLVSLCGKLDRDLPYADVHKFWRDQELRHARGLLFLFHVCHILVALHPTCTFDMTYGQILRTVDSVRLKMLPVLQEVLRDAPVGAEWKSAGRSCTPRLLFVFQKSCLPTGSDAHAETGKSKGTKHSPKKRLQHRIEDQIYRIFRKSRLLTNQSKDCLFTVPPNQTFVYIQSRAGPVDAINTLLSNLHQTCALGKEAEVHTSRSYSMSRRTNQSTTINPPSILLPAKPTGADDSLLGFLWQHVELVLSGKGFDDSVGRNPQPSHFELPTCGKWLTVCNVLYELLLTESGQNAKVESSLESMGSCLDVETKFSDSRCSKVLPLASSAYQNNLPSHYTSKVHNNQLGQALKVFKQHARGPAYDHYVLQLQEDCEKFWANGRQLCEERSLTGQHCVHPFHTLPKPGQPSDPEPTDSQVVPCMPHNSRARSLCACNCGRKQAQRDDPFDVKAANHDFFSLMEEKCCSSLEHISFPVFQRQPQGTPGEEANPPEEEPPPTLQPEPEVSMKADPEPSKRKDSVLSSATTTASGGLSLALSLGQSGGSDMFVSMLHADQNSDSLAAVGMDGMMAADNQQQEAEAEKTAQLVRQPSVTESLPGMLHSDCPPGVLPKYSSWELVCLGPAGQYYPSLGLEQPGFIHGSNLLLAWDIPIHTERPQQGDQAWPAPGESQTVRRSIPHGGKPRRGAKDSDSFVRVYVGYEYECARGHRFLCSGPDKVMKTSTSGAVKETALKLLSMDMPLYFPCPCPSRGAKPHLGQLMRVFLTTPDPPVQIHLHPRLQPGPPPCPTFYPQEEDIPLPPSRLWVLRLPFVYVGEAGVISPPRDSQPLLSCKVLKGLLKATIVEEEEVLAH</sequence>
<evidence type="ECO:0000313" key="6">
    <source>
        <dbReference type="Proteomes" id="UP000515135"/>
    </source>
</evidence>
<dbReference type="PANTHER" id="PTHR13091:SF0">
    <property type="entry name" value="NONSENSE-MEDIATED MRNA DECAY FACTOR SMG8"/>
    <property type="match status" value="1"/>
</dbReference>
<feature type="region of interest" description="Disordered" evidence="5">
    <location>
        <begin position="298"/>
        <end position="320"/>
    </location>
</feature>
<evidence type="ECO:0000256" key="3">
    <source>
        <dbReference type="ARBA" id="ARBA00029509"/>
    </source>
</evidence>
<evidence type="ECO:0000256" key="2">
    <source>
        <dbReference type="ARBA" id="ARBA00023161"/>
    </source>
</evidence>
<dbReference type="GeneID" id="109484075"/>
<evidence type="ECO:0000256" key="1">
    <source>
        <dbReference type="ARBA" id="ARBA00006443"/>
    </source>
</evidence>
<dbReference type="RefSeq" id="XP_019642846.1">
    <property type="nucleotide sequence ID" value="XM_019787287.1"/>
</dbReference>
<accession>A0A6P5ALD5</accession>
<feature type="region of interest" description="Disordered" evidence="5">
    <location>
        <begin position="750"/>
        <end position="780"/>
    </location>
</feature>
<keyword evidence="6" id="KW-1185">Reference proteome</keyword>
<dbReference type="AlphaFoldDB" id="A0A6P5ALD5"/>
<dbReference type="Pfam" id="PF10220">
    <property type="entry name" value="Smg8_Smg9"/>
    <property type="match status" value="1"/>
</dbReference>
<proteinExistence type="inferred from homology"/>
<comment type="function">
    <text evidence="4">Involved in nonsense-mediated decay (NMD) of mRNAs containing premature stop codons.</text>
</comment>
<gene>
    <name evidence="7" type="primary">LOC109484075</name>
</gene>
<evidence type="ECO:0000313" key="7">
    <source>
        <dbReference type="RefSeq" id="XP_019642846.1"/>
    </source>
</evidence>
<feature type="region of interest" description="Disordered" evidence="5">
    <location>
        <begin position="570"/>
        <end position="619"/>
    </location>
</feature>
<protein>
    <recommendedName>
        <fullName evidence="3 4">Nonsense-mediated mRNA decay factor SMG8</fullName>
    </recommendedName>
</protein>
<feature type="compositionally biased region" description="Basic and acidic residues" evidence="5">
    <location>
        <begin position="598"/>
        <end position="612"/>
    </location>
</feature>
<dbReference type="InterPro" id="IPR019354">
    <property type="entry name" value="SMG8-like"/>
</dbReference>
<dbReference type="PANTHER" id="PTHR13091">
    <property type="entry name" value="AMPLIFIED IN BREAST CANCER 2-RELATED"/>
    <property type="match status" value="1"/>
</dbReference>
<reference evidence="7" key="1">
    <citation type="submission" date="2025-08" db="UniProtKB">
        <authorList>
            <consortium name="RefSeq"/>
        </authorList>
    </citation>
    <scope>IDENTIFICATION</scope>
    <source>
        <tissue evidence="7">Gonad</tissue>
    </source>
</reference>
<comment type="similarity">
    <text evidence="1 4">Belongs to the SMG8 family.</text>
</comment>
<evidence type="ECO:0000256" key="4">
    <source>
        <dbReference type="RuleBase" id="RU367133"/>
    </source>
</evidence>
<evidence type="ECO:0000256" key="5">
    <source>
        <dbReference type="SAM" id="MobiDB-lite"/>
    </source>
</evidence>
<dbReference type="KEGG" id="bbel:109484075"/>
<feature type="compositionally biased region" description="Polar residues" evidence="5">
    <location>
        <begin position="298"/>
        <end position="315"/>
    </location>
</feature>